<reference evidence="2 3" key="1">
    <citation type="submission" date="2019-01" db="EMBL/GenBank/DDBJ databases">
        <title>Senegalimassilia sp. nov. KGMB04484 isolated human feces.</title>
        <authorList>
            <person name="Han K.-I."/>
            <person name="Kim J.-S."/>
            <person name="Lee K.C."/>
            <person name="Suh M.K."/>
            <person name="Eom M.K."/>
            <person name="Lee J.H."/>
            <person name="Park S.-H."/>
            <person name="Kang S.W."/>
            <person name="Park J.-E."/>
            <person name="Oh B.S."/>
            <person name="Yu S.Y."/>
            <person name="Choi S.-H."/>
            <person name="Lee D.H."/>
            <person name="Yoon H."/>
            <person name="Kim B.-Y."/>
            <person name="Lee J.H."/>
            <person name="Lee J.-S."/>
        </authorList>
    </citation>
    <scope>NUCLEOTIDE SEQUENCE [LARGE SCALE GENOMIC DNA]</scope>
    <source>
        <strain evidence="2 3">KGMB04484</strain>
    </source>
</reference>
<comment type="caution">
    <text evidence="2">The sequence shown here is derived from an EMBL/GenBank/DDBJ whole genome shotgun (WGS) entry which is preliminary data.</text>
</comment>
<name>A0A4Q2K4A5_9ACTN</name>
<proteinExistence type="predicted"/>
<dbReference type="Pfam" id="PF02579">
    <property type="entry name" value="Nitro_FeMo-Co"/>
    <property type="match status" value="1"/>
</dbReference>
<feature type="domain" description="Dinitrogenase iron-molybdenum cofactor biosynthesis" evidence="1">
    <location>
        <begin position="18"/>
        <end position="96"/>
    </location>
</feature>
<dbReference type="SUPFAM" id="SSF53146">
    <property type="entry name" value="Nitrogenase accessory factor-like"/>
    <property type="match status" value="1"/>
</dbReference>
<protein>
    <submittedName>
        <fullName evidence="2">Dinitrogenase iron-molybdenum cofactor biosynthesis protein</fullName>
    </submittedName>
</protein>
<dbReference type="PANTHER" id="PTHR42983:SF1">
    <property type="entry name" value="IRON-MOLYBDENUM PROTEIN"/>
    <property type="match status" value="1"/>
</dbReference>
<dbReference type="RefSeq" id="WP_129425162.1">
    <property type="nucleotide sequence ID" value="NZ_JAXUTH010000010.1"/>
</dbReference>
<dbReference type="Proteomes" id="UP000293345">
    <property type="component" value="Unassembled WGS sequence"/>
</dbReference>
<dbReference type="OrthoDB" id="280278at2"/>
<organism evidence="2 3">
    <name type="scientific">Senegalimassilia faecalis</name>
    <dbReference type="NCBI Taxonomy" id="2509433"/>
    <lineage>
        <taxon>Bacteria</taxon>
        <taxon>Bacillati</taxon>
        <taxon>Actinomycetota</taxon>
        <taxon>Coriobacteriia</taxon>
        <taxon>Coriobacteriales</taxon>
        <taxon>Coriobacteriaceae</taxon>
        <taxon>Senegalimassilia</taxon>
    </lineage>
</organism>
<dbReference type="PANTHER" id="PTHR42983">
    <property type="entry name" value="DINITROGENASE IRON-MOLYBDENUM COFACTOR PROTEIN-RELATED"/>
    <property type="match status" value="1"/>
</dbReference>
<dbReference type="Gene3D" id="3.30.420.130">
    <property type="entry name" value="Dinitrogenase iron-molybdenum cofactor biosynthesis domain"/>
    <property type="match status" value="1"/>
</dbReference>
<evidence type="ECO:0000259" key="1">
    <source>
        <dbReference type="Pfam" id="PF02579"/>
    </source>
</evidence>
<accession>A0A4Q2K4A5</accession>
<evidence type="ECO:0000313" key="2">
    <source>
        <dbReference type="EMBL" id="RXZ54613.1"/>
    </source>
</evidence>
<keyword evidence="3" id="KW-1185">Reference proteome</keyword>
<dbReference type="EMBL" id="SDPW01000001">
    <property type="protein sequence ID" value="RXZ54613.1"/>
    <property type="molecule type" value="Genomic_DNA"/>
</dbReference>
<dbReference type="InterPro" id="IPR003731">
    <property type="entry name" value="Di-Nase_FeMo-co_biosynth"/>
</dbReference>
<dbReference type="InterPro" id="IPR036105">
    <property type="entry name" value="DiNase_FeMo-co_biosyn_sf"/>
</dbReference>
<sequence>MRIAVASQGLDVASKVLRCASYMCYRVDRGMIVDCQNMPNLSLPPAQLATLMKDLGVTVMLAQTVEPSARAALEQAGIEVEAGSTGTASGAARTYLAHTLAGRDEELEAS</sequence>
<evidence type="ECO:0000313" key="3">
    <source>
        <dbReference type="Proteomes" id="UP000293345"/>
    </source>
</evidence>
<dbReference type="AlphaFoldDB" id="A0A4Q2K4A5"/>
<gene>
    <name evidence="2" type="ORF">ET524_09090</name>
</gene>